<evidence type="ECO:0008006" key="3">
    <source>
        <dbReference type="Google" id="ProtNLM"/>
    </source>
</evidence>
<comment type="caution">
    <text evidence="1">The sequence shown here is derived from an EMBL/GenBank/DDBJ whole genome shotgun (WGS) entry which is preliminary data.</text>
</comment>
<dbReference type="InParanoid" id="D3BTG5"/>
<dbReference type="InterPro" id="IPR036770">
    <property type="entry name" value="Ankyrin_rpt-contain_sf"/>
</dbReference>
<name>D3BTG5_HETP5</name>
<evidence type="ECO:0000313" key="2">
    <source>
        <dbReference type="Proteomes" id="UP000001396"/>
    </source>
</evidence>
<keyword evidence="2" id="KW-1185">Reference proteome</keyword>
<protein>
    <recommendedName>
        <fullName evidence="3">Ankyrin repeat protein</fullName>
    </recommendedName>
</protein>
<evidence type="ECO:0000313" key="1">
    <source>
        <dbReference type="EMBL" id="EFA75382.1"/>
    </source>
</evidence>
<proteinExistence type="predicted"/>
<dbReference type="SUPFAM" id="SSF48403">
    <property type="entry name" value="Ankyrin repeat"/>
    <property type="match status" value="1"/>
</dbReference>
<dbReference type="RefSeq" id="XP_020427516.1">
    <property type="nucleotide sequence ID" value="XM_020582213.1"/>
</dbReference>
<accession>D3BTG5</accession>
<dbReference type="Proteomes" id="UP000001396">
    <property type="component" value="Unassembled WGS sequence"/>
</dbReference>
<dbReference type="EMBL" id="ADBJ01000056">
    <property type="protein sequence ID" value="EFA75382.1"/>
    <property type="molecule type" value="Genomic_DNA"/>
</dbReference>
<dbReference type="GeneID" id="31366927"/>
<gene>
    <name evidence="1" type="ORF">PPL_11459</name>
</gene>
<sequence length="171" mass="19973">MDTSLFLSVCNNKIFNRFIFNSIKCIRDENFILSELLYDGKCIVYRWNEMIESPQVMAGNGYIGLLKQWSSSNSIKNMKPYDIFVTLVNAIRANSIEILRYLIEDQNIDSGIIVGNLSGTKYNDLLYYAVWFGRFDIIKYLESYCQAHRLKLKYRNCISKAPFSQDIEILK</sequence>
<dbReference type="AlphaFoldDB" id="D3BTG5"/>
<reference evidence="1 2" key="1">
    <citation type="journal article" date="2011" name="Genome Res.">
        <title>Phylogeny-wide analysis of social amoeba genomes highlights ancient origins for complex intercellular communication.</title>
        <authorList>
            <person name="Heidel A.J."/>
            <person name="Lawal H.M."/>
            <person name="Felder M."/>
            <person name="Schilde C."/>
            <person name="Helps N.R."/>
            <person name="Tunggal B."/>
            <person name="Rivero F."/>
            <person name="John U."/>
            <person name="Schleicher M."/>
            <person name="Eichinger L."/>
            <person name="Platzer M."/>
            <person name="Noegel A.A."/>
            <person name="Schaap P."/>
            <person name="Gloeckner G."/>
        </authorList>
    </citation>
    <scope>NUCLEOTIDE SEQUENCE [LARGE SCALE GENOMIC DNA]</scope>
    <source>
        <strain evidence="2">ATCC 26659 / Pp 5 / PN500</strain>
    </source>
</reference>
<organism evidence="1 2">
    <name type="scientific">Heterostelium pallidum (strain ATCC 26659 / Pp 5 / PN500)</name>
    <name type="common">Cellular slime mold</name>
    <name type="synonym">Polysphondylium pallidum</name>
    <dbReference type="NCBI Taxonomy" id="670386"/>
    <lineage>
        <taxon>Eukaryota</taxon>
        <taxon>Amoebozoa</taxon>
        <taxon>Evosea</taxon>
        <taxon>Eumycetozoa</taxon>
        <taxon>Dictyostelia</taxon>
        <taxon>Acytosteliales</taxon>
        <taxon>Acytosteliaceae</taxon>
        <taxon>Heterostelium</taxon>
    </lineage>
</organism>